<dbReference type="PANTHER" id="PTHR13806:SF46">
    <property type="entry name" value="FLOTILLIN-1-RELATED"/>
    <property type="match status" value="1"/>
</dbReference>
<dbReference type="InterPro" id="IPR027705">
    <property type="entry name" value="Flotillin_fam"/>
</dbReference>
<evidence type="ECO:0000256" key="5">
    <source>
        <dbReference type="SAM" id="Phobius"/>
    </source>
</evidence>
<dbReference type="GO" id="GO:0002020">
    <property type="term" value="F:protease binding"/>
    <property type="evidence" value="ECO:0007669"/>
    <property type="project" value="TreeGrafter"/>
</dbReference>
<feature type="domain" description="Band 7" evidence="6">
    <location>
        <begin position="30"/>
        <end position="206"/>
    </location>
</feature>
<evidence type="ECO:0000256" key="3">
    <source>
        <dbReference type="ARBA" id="ARBA00023136"/>
    </source>
</evidence>
<feature type="transmembrane region" description="Helical" evidence="5">
    <location>
        <begin position="5"/>
        <end position="24"/>
    </location>
</feature>
<comment type="subcellular location">
    <subcellularLocation>
        <location evidence="1">Membrane</location>
    </subcellularLocation>
</comment>
<dbReference type="GO" id="GO:0072659">
    <property type="term" value="P:protein localization to plasma membrane"/>
    <property type="evidence" value="ECO:0007669"/>
    <property type="project" value="TreeGrafter"/>
</dbReference>
<dbReference type="Pfam" id="PF01145">
    <property type="entry name" value="Band_7"/>
    <property type="match status" value="1"/>
</dbReference>
<evidence type="ECO:0000256" key="1">
    <source>
        <dbReference type="ARBA" id="ARBA00004370"/>
    </source>
</evidence>
<dbReference type="Proteomes" id="UP001178281">
    <property type="component" value="Unassembled WGS sequence"/>
</dbReference>
<keyword evidence="3 5" id="KW-0472">Membrane</keyword>
<feature type="compositionally biased region" description="Low complexity" evidence="4">
    <location>
        <begin position="494"/>
        <end position="507"/>
    </location>
</feature>
<evidence type="ECO:0000256" key="2">
    <source>
        <dbReference type="ARBA" id="ARBA00007161"/>
    </source>
</evidence>
<gene>
    <name evidence="8" type="ORF">Q7X28_04815</name>
</gene>
<keyword evidence="5" id="KW-0812">Transmembrane</keyword>
<dbReference type="SUPFAM" id="SSF117892">
    <property type="entry name" value="Band 7/SPFH domain"/>
    <property type="match status" value="1"/>
</dbReference>
<evidence type="ECO:0000259" key="7">
    <source>
        <dbReference type="Pfam" id="PF15975"/>
    </source>
</evidence>
<reference evidence="8" key="1">
    <citation type="submission" date="2023-08" db="EMBL/GenBank/DDBJ databases">
        <title>The draft genome of Tsukamurella strandjordii strain 050030.</title>
        <authorList>
            <person name="Zhao F."/>
            <person name="Feng Y."/>
            <person name="Zong Z."/>
        </authorList>
    </citation>
    <scope>NUCLEOTIDE SEQUENCE</scope>
    <source>
        <strain evidence="8">050030</strain>
    </source>
</reference>
<dbReference type="AlphaFoldDB" id="A0AA90NF15"/>
<organism evidence="8 9">
    <name type="scientific">Tsukamurella strandjordii</name>
    <dbReference type="NCBI Taxonomy" id="147577"/>
    <lineage>
        <taxon>Bacteria</taxon>
        <taxon>Bacillati</taxon>
        <taxon>Actinomycetota</taxon>
        <taxon>Actinomycetes</taxon>
        <taxon>Mycobacteriales</taxon>
        <taxon>Tsukamurellaceae</taxon>
        <taxon>Tsukamurella</taxon>
    </lineage>
</organism>
<keyword evidence="5" id="KW-1133">Transmembrane helix</keyword>
<dbReference type="InterPro" id="IPR031905">
    <property type="entry name" value="Flotillin_C"/>
</dbReference>
<dbReference type="GO" id="GO:0005886">
    <property type="term" value="C:plasma membrane"/>
    <property type="evidence" value="ECO:0007669"/>
    <property type="project" value="TreeGrafter"/>
</dbReference>
<dbReference type="EMBL" id="JAUTIX010000002">
    <property type="protein sequence ID" value="MDP0397241.1"/>
    <property type="molecule type" value="Genomic_DNA"/>
</dbReference>
<evidence type="ECO:0000256" key="4">
    <source>
        <dbReference type="SAM" id="MobiDB-lite"/>
    </source>
</evidence>
<sequence>MTGSILLAAGAAVIVILLALWIFFHNYIKSPPDQVAIFTGRGEMKVVRGGARFKVPGLERVDYMPLRPFEIRIALSNARSIDGVPVELQAVGLVRIGTTDEMTRTAAQRFLTANMAELENQINEILAGSLRGIAATMTVEQLNSNREALARGVVDEAGGDLSRIGMEVDILKIAGIEDRNGYLESLGQKRIAEVKRDADIGKAEAERDSLIRSADARRAGEIAQTEAETAIAEAQQGRDVRIAQLRAQTEAQNAEADQAGPLSKARAEKAVGIALEEAEAARIEARTEVERKRRAQAEAALEADVIAPAEAAKQAAVTRAEGERQSAFLTAEARANATRLDGESAADARKSAAAAVEAELRADAAGKLAQAEVNAEAIRLEGESAAAARKSAAAALEAELRADAAGKQAQAEAFNQYEAEAVRLLLVPQVLSMIEGAVRAQSEATAAIDSINIIGGGQSDATGGLLGLSGQSIASVVASLRAQGIDLAQLLGGAPSETTPAPAPARSAEVEPAVLVDDE</sequence>
<dbReference type="InterPro" id="IPR036013">
    <property type="entry name" value="Band_7/SPFH_dom_sf"/>
</dbReference>
<comment type="similarity">
    <text evidence="2">Belongs to the band 7/mec-2 family. Flotillin subfamily.</text>
</comment>
<feature type="region of interest" description="Disordered" evidence="4">
    <location>
        <begin position="493"/>
        <end position="519"/>
    </location>
</feature>
<accession>A0AA90NF15</accession>
<evidence type="ECO:0000313" key="8">
    <source>
        <dbReference type="EMBL" id="MDP0397241.1"/>
    </source>
</evidence>
<evidence type="ECO:0000259" key="6">
    <source>
        <dbReference type="Pfam" id="PF01145"/>
    </source>
</evidence>
<keyword evidence="9" id="KW-1185">Reference proteome</keyword>
<comment type="caution">
    <text evidence="8">The sequence shown here is derived from an EMBL/GenBank/DDBJ whole genome shotgun (WGS) entry which is preliminary data.</text>
</comment>
<evidence type="ECO:0000313" key="9">
    <source>
        <dbReference type="Proteomes" id="UP001178281"/>
    </source>
</evidence>
<protein>
    <submittedName>
        <fullName evidence="8">SPFH domain-containing protein</fullName>
    </submittedName>
</protein>
<dbReference type="CDD" id="cd03399">
    <property type="entry name" value="SPFH_flotillin"/>
    <property type="match status" value="1"/>
</dbReference>
<proteinExistence type="inferred from homology"/>
<dbReference type="RefSeq" id="WP_305110482.1">
    <property type="nucleotide sequence ID" value="NZ_BAAAII010000005.1"/>
</dbReference>
<feature type="domain" description="Flotillin C-terminal" evidence="7">
    <location>
        <begin position="383"/>
        <end position="474"/>
    </location>
</feature>
<dbReference type="Gene3D" id="3.30.479.30">
    <property type="entry name" value="Band 7 domain"/>
    <property type="match status" value="1"/>
</dbReference>
<dbReference type="Pfam" id="PF15975">
    <property type="entry name" value="Flot"/>
    <property type="match status" value="1"/>
</dbReference>
<dbReference type="PANTHER" id="PTHR13806">
    <property type="entry name" value="FLOTILLIN-RELATED"/>
    <property type="match status" value="1"/>
</dbReference>
<dbReference type="InterPro" id="IPR001107">
    <property type="entry name" value="Band_7"/>
</dbReference>
<name>A0AA90NF15_9ACTN</name>